<evidence type="ECO:0008006" key="3">
    <source>
        <dbReference type="Google" id="ProtNLM"/>
    </source>
</evidence>
<proteinExistence type="predicted"/>
<reference evidence="2" key="1">
    <citation type="submission" date="2018-05" db="EMBL/GenBank/DDBJ databases">
        <authorList>
            <person name="Lanie J.A."/>
            <person name="Ng W.-L."/>
            <person name="Kazmierczak K.M."/>
            <person name="Andrzejewski T.M."/>
            <person name="Davidsen T.M."/>
            <person name="Wayne K.J."/>
            <person name="Tettelin H."/>
            <person name="Glass J.I."/>
            <person name="Rusch D."/>
            <person name="Podicherti R."/>
            <person name="Tsui H.-C.T."/>
            <person name="Winkler M.E."/>
        </authorList>
    </citation>
    <scope>NUCLEOTIDE SEQUENCE</scope>
</reference>
<feature type="non-terminal residue" evidence="2">
    <location>
        <position position="1"/>
    </location>
</feature>
<dbReference type="EMBL" id="UINC01054050">
    <property type="protein sequence ID" value="SVB71309.1"/>
    <property type="molecule type" value="Genomic_DNA"/>
</dbReference>
<evidence type="ECO:0000256" key="1">
    <source>
        <dbReference type="SAM" id="MobiDB-lite"/>
    </source>
</evidence>
<dbReference type="AlphaFoldDB" id="A0A382G8T4"/>
<sequence>VIELDAGSKYRFYVGQTWKTVGQRLVDNWEKYGSQGNGPRLVRRHFLQMRMDLVPRNSIVNQSREEAEDLEAELADSLRDEGNTVKGPTNRRVA</sequence>
<evidence type="ECO:0000313" key="2">
    <source>
        <dbReference type="EMBL" id="SVB71309.1"/>
    </source>
</evidence>
<gene>
    <name evidence="2" type="ORF">METZ01_LOCUS224163</name>
</gene>
<organism evidence="2">
    <name type="scientific">marine metagenome</name>
    <dbReference type="NCBI Taxonomy" id="408172"/>
    <lineage>
        <taxon>unclassified sequences</taxon>
        <taxon>metagenomes</taxon>
        <taxon>ecological metagenomes</taxon>
    </lineage>
</organism>
<accession>A0A382G8T4</accession>
<protein>
    <recommendedName>
        <fullName evidence="3">GIY-YIG domain-containing protein</fullName>
    </recommendedName>
</protein>
<name>A0A382G8T4_9ZZZZ</name>
<feature type="region of interest" description="Disordered" evidence="1">
    <location>
        <begin position="70"/>
        <end position="94"/>
    </location>
</feature>